<keyword evidence="2" id="KW-1185">Reference proteome</keyword>
<reference evidence="1 2" key="1">
    <citation type="submission" date="2012-09" db="EMBL/GenBank/DDBJ databases">
        <title>Genome Sequence of alkane-degrading Bacterium Alcanivorax jadensis T9.</title>
        <authorList>
            <person name="Lai Q."/>
            <person name="Shao Z."/>
        </authorList>
    </citation>
    <scope>NUCLEOTIDE SEQUENCE [LARGE SCALE GENOMIC DNA]</scope>
    <source>
        <strain evidence="1 2">T9</strain>
    </source>
</reference>
<gene>
    <name evidence="1" type="ORF">T9A_00230</name>
</gene>
<accession>A0ABR4WHC0</accession>
<dbReference type="Pfam" id="PF17426">
    <property type="entry name" value="Putative_G5P"/>
    <property type="match status" value="1"/>
</dbReference>
<organism evidence="1 2">
    <name type="scientific">Alcanivorax jadensis T9</name>
    <dbReference type="NCBI Taxonomy" id="1177181"/>
    <lineage>
        <taxon>Bacteria</taxon>
        <taxon>Pseudomonadati</taxon>
        <taxon>Pseudomonadota</taxon>
        <taxon>Gammaproteobacteria</taxon>
        <taxon>Oceanospirillales</taxon>
        <taxon>Alcanivoracaceae</taxon>
        <taxon>Alcanivorax</taxon>
    </lineage>
</organism>
<dbReference type="EMBL" id="ARXU01000001">
    <property type="protein sequence ID" value="KGD62910.1"/>
    <property type="molecule type" value="Genomic_DNA"/>
</dbReference>
<comment type="caution">
    <text evidence="1">The sequence shown here is derived from an EMBL/GenBank/DDBJ whole genome shotgun (WGS) entry which is preliminary data.</text>
</comment>
<keyword evidence="1" id="KW-0238">DNA-binding</keyword>
<dbReference type="GO" id="GO:0003677">
    <property type="term" value="F:DNA binding"/>
    <property type="evidence" value="ECO:0007669"/>
    <property type="project" value="UniProtKB-KW"/>
</dbReference>
<evidence type="ECO:0000313" key="2">
    <source>
        <dbReference type="Proteomes" id="UP000029443"/>
    </source>
</evidence>
<dbReference type="RefSeq" id="WP_035244394.1">
    <property type="nucleotide sequence ID" value="NZ_ARXU01000001.1"/>
</dbReference>
<sequence>MALLLKGNVLGYKKVARTNNKTGEVIEQHYVGIQVPKENGYDGEAITYDIRISKQLFSEGLAAHYEKFKGQEVYVPVFPSVWKGEKSAGINWFFSGDGKPKGVKA</sequence>
<proteinExistence type="predicted"/>
<evidence type="ECO:0000313" key="1">
    <source>
        <dbReference type="EMBL" id="KGD62910.1"/>
    </source>
</evidence>
<dbReference type="Proteomes" id="UP000029443">
    <property type="component" value="Unassembled WGS sequence"/>
</dbReference>
<dbReference type="InterPro" id="IPR035411">
    <property type="entry name" value="Putative_G5P"/>
</dbReference>
<protein>
    <submittedName>
        <fullName evidence="1">Single stranded DNA-binding protein</fullName>
    </submittedName>
</protein>
<name>A0ABR4WHC0_9GAMM</name>